<reference evidence="1 2" key="1">
    <citation type="submission" date="2014-07" db="EMBL/GenBank/DDBJ databases">
        <title>Genomic and transcriptomic analysis on Apis cerana provide comprehensive insights into honey bee biology.</title>
        <authorList>
            <person name="Diao Q."/>
            <person name="Sun L."/>
            <person name="Zheng H."/>
            <person name="Zheng H."/>
            <person name="Xu S."/>
            <person name="Wang S."/>
            <person name="Zeng Z."/>
            <person name="Hu F."/>
            <person name="Su S."/>
            <person name="Wu J."/>
        </authorList>
    </citation>
    <scope>NUCLEOTIDE SEQUENCE [LARGE SCALE GENOMIC DNA]</scope>
    <source>
        <tissue evidence="1">Pupae without intestine</tissue>
    </source>
</reference>
<organism evidence="1 2">
    <name type="scientific">Apis cerana cerana</name>
    <name type="common">Oriental honeybee</name>
    <dbReference type="NCBI Taxonomy" id="94128"/>
    <lineage>
        <taxon>Eukaryota</taxon>
        <taxon>Metazoa</taxon>
        <taxon>Ecdysozoa</taxon>
        <taxon>Arthropoda</taxon>
        <taxon>Hexapoda</taxon>
        <taxon>Insecta</taxon>
        <taxon>Pterygota</taxon>
        <taxon>Neoptera</taxon>
        <taxon>Endopterygota</taxon>
        <taxon>Hymenoptera</taxon>
        <taxon>Apocrita</taxon>
        <taxon>Aculeata</taxon>
        <taxon>Apoidea</taxon>
        <taxon>Anthophila</taxon>
        <taxon>Apidae</taxon>
        <taxon>Apis</taxon>
    </lineage>
</organism>
<proteinExistence type="predicted"/>
<evidence type="ECO:0000313" key="1">
    <source>
        <dbReference type="EMBL" id="PBC31317.1"/>
    </source>
</evidence>
<accession>A0A2A3EHX0</accession>
<name>A0A2A3EHX0_APICC</name>
<protein>
    <submittedName>
        <fullName evidence="1">Uncharacterized protein</fullName>
    </submittedName>
</protein>
<evidence type="ECO:0000313" key="2">
    <source>
        <dbReference type="Proteomes" id="UP000242457"/>
    </source>
</evidence>
<sequence length="64" mass="7076">MSNNSEEFRTVIIARTQMFPCRGKPTSCDNYEAALARGTVLHPQEQSYIGSILAAWGEARGDND</sequence>
<dbReference type="EMBL" id="KZ288239">
    <property type="protein sequence ID" value="PBC31317.1"/>
    <property type="molecule type" value="Genomic_DNA"/>
</dbReference>
<dbReference type="AlphaFoldDB" id="A0A2A3EHX0"/>
<gene>
    <name evidence="1" type="ORF">APICC_02467</name>
</gene>
<dbReference type="Proteomes" id="UP000242457">
    <property type="component" value="Unassembled WGS sequence"/>
</dbReference>
<keyword evidence="2" id="KW-1185">Reference proteome</keyword>